<evidence type="ECO:0000313" key="2">
    <source>
        <dbReference type="EMBL" id="CAG5135104.1"/>
    </source>
</evidence>
<dbReference type="AlphaFoldDB" id="A0A8S4A1C8"/>
<feature type="compositionally biased region" description="Polar residues" evidence="1">
    <location>
        <begin position="253"/>
        <end position="263"/>
    </location>
</feature>
<keyword evidence="3" id="KW-1185">Reference proteome</keyword>
<sequence length="418" mass="47287">MISLKTSLYVTSRDREMDEHLDVNDTANSELNKNIKKSYNKMHISSSGNSAEAMSNQEVRGNNMRVICHPSPKTQPEGALPEHRPASRHESMNKKVSFPERPGTSMSKSGSARPRSSRHGAGHKLKANQASSGEEDDEVLSDLLGTVRQYAQEIREMYAPMKKDEEERTQRRKHRNSRRKSKELNKDHAEQTDKRRSSHFHLEVRAEIHKLEDSTSDNTFERGKLKQGMSTNSRSHQTSPTNHAASLQVEEVNLSSSWPRSNQMSTSLERYWSDVNGTKHKPVTSSSPKAYNRSKTPSDWNEAITVQHEKEMLNRAFQRINKPYGDPLIRNFPNSMPVSQIQEQFLDSRQSVIEVARQHKQAKQCVLPSISILAPPSDFRKTSRRSSGGMLPLLTAENMSSDTTIIPSAPSLEGDQTM</sequence>
<feature type="region of interest" description="Disordered" evidence="1">
    <location>
        <begin position="398"/>
        <end position="418"/>
    </location>
</feature>
<accession>A0A8S4A1C8</accession>
<feature type="region of interest" description="Disordered" evidence="1">
    <location>
        <begin position="66"/>
        <end position="138"/>
    </location>
</feature>
<protein>
    <submittedName>
        <fullName evidence="2">Uncharacterized protein</fullName>
    </submittedName>
</protein>
<evidence type="ECO:0000256" key="1">
    <source>
        <dbReference type="SAM" id="MobiDB-lite"/>
    </source>
</evidence>
<dbReference type="EMBL" id="CAJHNH020007902">
    <property type="protein sequence ID" value="CAG5135104.1"/>
    <property type="molecule type" value="Genomic_DNA"/>
</dbReference>
<reference evidence="2" key="1">
    <citation type="submission" date="2021-04" db="EMBL/GenBank/DDBJ databases">
        <authorList>
            <consortium name="Molecular Ecology Group"/>
        </authorList>
    </citation>
    <scope>NUCLEOTIDE SEQUENCE</scope>
</reference>
<feature type="compositionally biased region" description="Polar residues" evidence="1">
    <location>
        <begin position="228"/>
        <end position="245"/>
    </location>
</feature>
<dbReference type="Proteomes" id="UP000678393">
    <property type="component" value="Unassembled WGS sequence"/>
</dbReference>
<proteinExistence type="predicted"/>
<gene>
    <name evidence="2" type="ORF">CUNI_LOCUS20662</name>
</gene>
<feature type="compositionally biased region" description="Basic and acidic residues" evidence="1">
    <location>
        <begin position="80"/>
        <end position="93"/>
    </location>
</feature>
<feature type="compositionally biased region" description="Basic residues" evidence="1">
    <location>
        <begin position="115"/>
        <end position="126"/>
    </location>
</feature>
<comment type="caution">
    <text evidence="2">The sequence shown here is derived from an EMBL/GenBank/DDBJ whole genome shotgun (WGS) entry which is preliminary data.</text>
</comment>
<feature type="compositionally biased region" description="Basic and acidic residues" evidence="1">
    <location>
        <begin position="156"/>
        <end position="169"/>
    </location>
</feature>
<evidence type="ECO:0000313" key="3">
    <source>
        <dbReference type="Proteomes" id="UP000678393"/>
    </source>
</evidence>
<organism evidence="2 3">
    <name type="scientific">Candidula unifasciata</name>
    <dbReference type="NCBI Taxonomy" id="100452"/>
    <lineage>
        <taxon>Eukaryota</taxon>
        <taxon>Metazoa</taxon>
        <taxon>Spiralia</taxon>
        <taxon>Lophotrochozoa</taxon>
        <taxon>Mollusca</taxon>
        <taxon>Gastropoda</taxon>
        <taxon>Heterobranchia</taxon>
        <taxon>Euthyneura</taxon>
        <taxon>Panpulmonata</taxon>
        <taxon>Eupulmonata</taxon>
        <taxon>Stylommatophora</taxon>
        <taxon>Helicina</taxon>
        <taxon>Helicoidea</taxon>
        <taxon>Geomitridae</taxon>
        <taxon>Candidula</taxon>
    </lineage>
</organism>
<feature type="compositionally biased region" description="Basic residues" evidence="1">
    <location>
        <begin position="170"/>
        <end position="181"/>
    </location>
</feature>
<feature type="region of interest" description="Disordered" evidence="1">
    <location>
        <begin position="156"/>
        <end position="263"/>
    </location>
</feature>
<name>A0A8S4A1C8_9EUPU</name>
<dbReference type="OrthoDB" id="6158493at2759"/>
<feature type="compositionally biased region" description="Basic and acidic residues" evidence="1">
    <location>
        <begin position="182"/>
        <end position="224"/>
    </location>
</feature>